<dbReference type="PROSITE" id="PS50943">
    <property type="entry name" value="HTH_CROC1"/>
    <property type="match status" value="1"/>
</dbReference>
<dbReference type="InterPro" id="IPR001387">
    <property type="entry name" value="Cro/C1-type_HTH"/>
</dbReference>
<evidence type="ECO:0000256" key="1">
    <source>
        <dbReference type="ARBA" id="ARBA00023125"/>
    </source>
</evidence>
<feature type="domain" description="HTH cro/C1-type" evidence="2">
    <location>
        <begin position="10"/>
        <end position="64"/>
    </location>
</feature>
<dbReference type="InterPro" id="IPR050807">
    <property type="entry name" value="TransReg_Diox_bact_type"/>
</dbReference>
<keyword evidence="4" id="KW-1185">Reference proteome</keyword>
<dbReference type="InterPro" id="IPR010982">
    <property type="entry name" value="Lambda_DNA-bd_dom_sf"/>
</dbReference>
<dbReference type="Proteomes" id="UP001597460">
    <property type="component" value="Unassembled WGS sequence"/>
</dbReference>
<dbReference type="PANTHER" id="PTHR46797">
    <property type="entry name" value="HTH-TYPE TRANSCRIPTIONAL REGULATOR"/>
    <property type="match status" value="1"/>
</dbReference>
<protein>
    <submittedName>
        <fullName evidence="3">Helix-turn-helix transcriptional regulator</fullName>
    </submittedName>
</protein>
<proteinExistence type="predicted"/>
<dbReference type="Gene3D" id="1.10.260.40">
    <property type="entry name" value="lambda repressor-like DNA-binding domains"/>
    <property type="match status" value="1"/>
</dbReference>
<reference evidence="4" key="1">
    <citation type="journal article" date="2019" name="Int. J. Syst. Evol. Microbiol.">
        <title>The Global Catalogue of Microorganisms (GCM) 10K type strain sequencing project: providing services to taxonomists for standard genome sequencing and annotation.</title>
        <authorList>
            <consortium name="The Broad Institute Genomics Platform"/>
            <consortium name="The Broad Institute Genome Sequencing Center for Infectious Disease"/>
            <person name="Wu L."/>
            <person name="Ma J."/>
        </authorList>
    </citation>
    <scope>NUCLEOTIDE SEQUENCE [LARGE SCALE GENOMIC DNA]</scope>
    <source>
        <strain evidence="4">KCTC 52042</strain>
    </source>
</reference>
<evidence type="ECO:0000313" key="4">
    <source>
        <dbReference type="Proteomes" id="UP001597460"/>
    </source>
</evidence>
<comment type="caution">
    <text evidence="3">The sequence shown here is derived from an EMBL/GenBank/DDBJ whole genome shotgun (WGS) entry which is preliminary data.</text>
</comment>
<dbReference type="SMART" id="SM00530">
    <property type="entry name" value="HTH_XRE"/>
    <property type="match status" value="1"/>
</dbReference>
<dbReference type="SUPFAM" id="SSF47413">
    <property type="entry name" value="lambda repressor-like DNA-binding domains"/>
    <property type="match status" value="1"/>
</dbReference>
<evidence type="ECO:0000259" key="2">
    <source>
        <dbReference type="PROSITE" id="PS50943"/>
    </source>
</evidence>
<gene>
    <name evidence="3" type="ORF">ACFSVN_08815</name>
</gene>
<dbReference type="Pfam" id="PF01381">
    <property type="entry name" value="HTH_3"/>
    <property type="match status" value="1"/>
</dbReference>
<sequence length="69" mass="7659">MLVKEMGNRIKERRDTLGITQPDLAEMAGISKNTLYKIETGQANPTLKVLNKIAEILGMEITMSVKKPS</sequence>
<organism evidence="3 4">
    <name type="scientific">Gracilimonas halophila</name>
    <dbReference type="NCBI Taxonomy" id="1834464"/>
    <lineage>
        <taxon>Bacteria</taxon>
        <taxon>Pseudomonadati</taxon>
        <taxon>Balneolota</taxon>
        <taxon>Balneolia</taxon>
        <taxon>Balneolales</taxon>
        <taxon>Balneolaceae</taxon>
        <taxon>Gracilimonas</taxon>
    </lineage>
</organism>
<dbReference type="PANTHER" id="PTHR46797:SF1">
    <property type="entry name" value="METHYLPHOSPHONATE SYNTHASE"/>
    <property type="match status" value="1"/>
</dbReference>
<evidence type="ECO:0000313" key="3">
    <source>
        <dbReference type="EMBL" id="MFD2532544.1"/>
    </source>
</evidence>
<keyword evidence="1" id="KW-0238">DNA-binding</keyword>
<accession>A0ABW5JJ26</accession>
<dbReference type="EMBL" id="JBHULI010000024">
    <property type="protein sequence ID" value="MFD2532544.1"/>
    <property type="molecule type" value="Genomic_DNA"/>
</dbReference>
<name>A0ABW5JJ26_9BACT</name>
<dbReference type="RefSeq" id="WP_390301136.1">
    <property type="nucleotide sequence ID" value="NZ_JBHULI010000024.1"/>
</dbReference>
<dbReference type="CDD" id="cd00093">
    <property type="entry name" value="HTH_XRE"/>
    <property type="match status" value="1"/>
</dbReference>